<protein>
    <submittedName>
        <fullName evidence="1">Uncharacterized protein</fullName>
    </submittedName>
</protein>
<proteinExistence type="predicted"/>
<evidence type="ECO:0000313" key="2">
    <source>
        <dbReference type="Proteomes" id="UP001166021"/>
    </source>
</evidence>
<name>A0ABR7UYZ5_9FLAO</name>
<comment type="caution">
    <text evidence="1">The sequence shown here is derived from an EMBL/GenBank/DDBJ whole genome shotgun (WGS) entry which is preliminary data.</text>
</comment>
<accession>A0ABR7UYZ5</accession>
<dbReference type="EMBL" id="JABTCF010000004">
    <property type="protein sequence ID" value="MBD0777763.1"/>
    <property type="molecule type" value="Genomic_DNA"/>
</dbReference>
<dbReference type="RefSeq" id="WP_188243279.1">
    <property type="nucleotide sequence ID" value="NZ_JABTCF010000004.1"/>
</dbReference>
<reference evidence="1" key="1">
    <citation type="submission" date="2020-05" db="EMBL/GenBank/DDBJ databases">
        <title>The draft genome sequence of Maribacter sp. ANRC-HE7.</title>
        <authorList>
            <person name="Mu L."/>
        </authorList>
    </citation>
    <scope>NUCLEOTIDE SEQUENCE</scope>
    <source>
        <strain evidence="1">ANRC-HE7</strain>
    </source>
</reference>
<sequence length="102" mass="11643">MDSKILLGKILQRFSDKGISKVPGFNSFGYLRETKGAVYVSRENGKDTRVPFEEIIKGIEAYKSKSGLYNEGPSALRDYNIEFITSPIWSMLHLLSQEDYKM</sequence>
<keyword evidence="2" id="KW-1185">Reference proteome</keyword>
<dbReference type="Proteomes" id="UP001166021">
    <property type="component" value="Unassembled WGS sequence"/>
</dbReference>
<evidence type="ECO:0000313" key="1">
    <source>
        <dbReference type="EMBL" id="MBD0777763.1"/>
    </source>
</evidence>
<gene>
    <name evidence="1" type="ORF">HPE56_08155</name>
</gene>
<organism evidence="1 2">
    <name type="scientific">Maribacter aquimaris</name>
    <dbReference type="NCBI Taxonomy" id="2737171"/>
    <lineage>
        <taxon>Bacteria</taxon>
        <taxon>Pseudomonadati</taxon>
        <taxon>Bacteroidota</taxon>
        <taxon>Flavobacteriia</taxon>
        <taxon>Flavobacteriales</taxon>
        <taxon>Flavobacteriaceae</taxon>
        <taxon>Maribacter</taxon>
    </lineage>
</organism>